<dbReference type="GO" id="GO:0051087">
    <property type="term" value="F:protein-folding chaperone binding"/>
    <property type="evidence" value="ECO:0007669"/>
    <property type="project" value="InterPro"/>
</dbReference>
<evidence type="ECO:0000256" key="4">
    <source>
        <dbReference type="ARBA" id="ARBA00022490"/>
    </source>
</evidence>
<dbReference type="RefSeq" id="WP_038107479.1">
    <property type="nucleotide sequence ID" value="NZ_JHEG04000001.1"/>
</dbReference>
<keyword evidence="17" id="KW-1185">Reference proteome</keyword>
<dbReference type="AlphaFoldDB" id="A0A0C1QQN8"/>
<feature type="coiled-coil region" evidence="13">
    <location>
        <begin position="104"/>
        <end position="131"/>
    </location>
</feature>
<comment type="subcellular location">
    <subcellularLocation>
        <location evidence="1 10">Cytoplasm</location>
    </subcellularLocation>
</comment>
<comment type="caution">
    <text evidence="16">The sequence shown here is derived from an EMBL/GenBank/DDBJ whole genome shotgun (WGS) entry which is preliminary data.</text>
</comment>
<evidence type="ECO:0000256" key="12">
    <source>
        <dbReference type="RuleBase" id="RU004478"/>
    </source>
</evidence>
<evidence type="ECO:0000256" key="1">
    <source>
        <dbReference type="ARBA" id="ARBA00004496"/>
    </source>
</evidence>
<protein>
    <recommendedName>
        <fullName evidence="8 10">Protein GrpE</fullName>
    </recommendedName>
    <alternativeName>
        <fullName evidence="9 10">HSP-70 cofactor</fullName>
    </alternativeName>
</protein>
<gene>
    <name evidence="10 15" type="primary">grpE</name>
    <name evidence="16" type="ORF">DA73_0243330</name>
    <name evidence="15" type="ORF">DA73_0400026615</name>
</gene>
<evidence type="ECO:0000256" key="14">
    <source>
        <dbReference type="SAM" id="MobiDB-lite"/>
    </source>
</evidence>
<dbReference type="InterPro" id="IPR000740">
    <property type="entry name" value="GrpE"/>
</dbReference>
<keyword evidence="6 10" id="KW-0143">Chaperone</keyword>
<reference evidence="15" key="2">
    <citation type="submission" date="2019-11" db="EMBL/GenBank/DDBJ databases">
        <title>Improved Assembly of Tolypothrix boutellei genome.</title>
        <authorList>
            <person name="Sarangi A.N."/>
            <person name="Mukherjee M."/>
            <person name="Ghosh S."/>
            <person name="Singh D."/>
            <person name="Das A."/>
            <person name="Kant S."/>
            <person name="Prusty A."/>
            <person name="Tripathy S."/>
        </authorList>
    </citation>
    <scope>NUCLEOTIDE SEQUENCE</scope>
    <source>
        <strain evidence="15">VB521301</strain>
    </source>
</reference>
<dbReference type="Proteomes" id="UP000029738">
    <property type="component" value="Unassembled WGS sequence"/>
</dbReference>
<feature type="region of interest" description="Disordered" evidence="14">
    <location>
        <begin position="231"/>
        <end position="250"/>
    </location>
</feature>
<keyword evidence="13" id="KW-0175">Coiled coil</keyword>
<dbReference type="EMBL" id="JHEG04000001">
    <property type="protein sequence ID" value="KAF3888653.1"/>
    <property type="molecule type" value="Genomic_DNA"/>
</dbReference>
<dbReference type="Pfam" id="PF01025">
    <property type="entry name" value="GrpE"/>
    <property type="match status" value="1"/>
</dbReference>
<dbReference type="GO" id="GO:0006457">
    <property type="term" value="P:protein folding"/>
    <property type="evidence" value="ECO:0007669"/>
    <property type="project" value="InterPro"/>
</dbReference>
<feature type="compositionally biased region" description="Low complexity" evidence="14">
    <location>
        <begin position="1"/>
        <end position="14"/>
    </location>
</feature>
<dbReference type="PRINTS" id="PR00773">
    <property type="entry name" value="GRPEPROTEIN"/>
</dbReference>
<dbReference type="SUPFAM" id="SSF51064">
    <property type="entry name" value="Head domain of nucleotide exchange factor GrpE"/>
    <property type="match status" value="1"/>
</dbReference>
<keyword evidence="4 10" id="KW-0963">Cytoplasm</keyword>
<dbReference type="EMBL" id="JHEG02000059">
    <property type="protein sequence ID" value="KIE07824.1"/>
    <property type="molecule type" value="Genomic_DNA"/>
</dbReference>
<dbReference type="FunFam" id="2.30.22.10:FF:000001">
    <property type="entry name" value="Protein GrpE"/>
    <property type="match status" value="1"/>
</dbReference>
<dbReference type="Gene3D" id="2.30.22.10">
    <property type="entry name" value="Head domain of nucleotide exchange factor GrpE"/>
    <property type="match status" value="1"/>
</dbReference>
<accession>A0A0C1QQN8</accession>
<dbReference type="PANTHER" id="PTHR21237">
    <property type="entry name" value="GRPE PROTEIN"/>
    <property type="match status" value="1"/>
</dbReference>
<keyword evidence="5 10" id="KW-0346">Stress response</keyword>
<evidence type="ECO:0000256" key="5">
    <source>
        <dbReference type="ARBA" id="ARBA00023016"/>
    </source>
</evidence>
<feature type="compositionally biased region" description="Polar residues" evidence="14">
    <location>
        <begin position="15"/>
        <end position="74"/>
    </location>
</feature>
<evidence type="ECO:0000256" key="6">
    <source>
        <dbReference type="ARBA" id="ARBA00023186"/>
    </source>
</evidence>
<dbReference type="HAMAP" id="MF_01151">
    <property type="entry name" value="GrpE"/>
    <property type="match status" value="1"/>
</dbReference>
<evidence type="ECO:0000256" key="10">
    <source>
        <dbReference type="HAMAP-Rule" id="MF_01151"/>
    </source>
</evidence>
<dbReference type="OrthoDB" id="9812586at2"/>
<dbReference type="PANTHER" id="PTHR21237:SF23">
    <property type="entry name" value="GRPE PROTEIN HOMOLOG, MITOCHONDRIAL"/>
    <property type="match status" value="1"/>
</dbReference>
<evidence type="ECO:0000256" key="7">
    <source>
        <dbReference type="ARBA" id="ARBA00053401"/>
    </source>
</evidence>
<reference evidence="16" key="1">
    <citation type="journal article" date="2015" name="Genome Announc.">
        <title>Draft Genome Sequence of Tolypothrix boutellei Strain VB521301.</title>
        <authorList>
            <person name="Chandrababunaidu M.M."/>
            <person name="Singh D."/>
            <person name="Sen D."/>
            <person name="Bhan S."/>
            <person name="Das S."/>
            <person name="Gupta A."/>
            <person name="Adhikary S.P."/>
            <person name="Tripathy S."/>
        </authorList>
    </citation>
    <scope>NUCLEOTIDE SEQUENCE</scope>
    <source>
        <strain evidence="16">VB521301</strain>
    </source>
</reference>
<evidence type="ECO:0000256" key="3">
    <source>
        <dbReference type="ARBA" id="ARBA00011738"/>
    </source>
</evidence>
<comment type="function">
    <text evidence="7 10 11">Participates actively in the response to hyperosmotic and heat shock by preventing the aggregation of stress-denatured proteins, in association with DnaK and GrpE. It is the nucleotide exchange factor for DnaK and may function as a thermosensor. Unfolded proteins bind initially to DnaJ; upon interaction with the DnaJ-bound protein, DnaK hydrolyzes its bound ATP, resulting in the formation of a stable complex. GrpE releases ADP from DnaK; ATP binding to DnaK triggers the release of the substrate protein, thus completing the reaction cycle. Several rounds of ATP-dependent interactions between DnaJ, DnaK and GrpE are required for fully efficient folding.</text>
</comment>
<dbReference type="GO" id="GO:0051082">
    <property type="term" value="F:unfolded protein binding"/>
    <property type="evidence" value="ECO:0007669"/>
    <property type="project" value="TreeGrafter"/>
</dbReference>
<dbReference type="GO" id="GO:0042803">
    <property type="term" value="F:protein homodimerization activity"/>
    <property type="evidence" value="ECO:0007669"/>
    <property type="project" value="InterPro"/>
</dbReference>
<dbReference type="PROSITE" id="PS01071">
    <property type="entry name" value="GRPE"/>
    <property type="match status" value="1"/>
</dbReference>
<dbReference type="NCBIfam" id="NF010738">
    <property type="entry name" value="PRK14140.1"/>
    <property type="match status" value="1"/>
</dbReference>
<evidence type="ECO:0000313" key="16">
    <source>
        <dbReference type="EMBL" id="KIE07824.1"/>
    </source>
</evidence>
<evidence type="ECO:0000313" key="17">
    <source>
        <dbReference type="Proteomes" id="UP000029738"/>
    </source>
</evidence>
<evidence type="ECO:0000313" key="15">
    <source>
        <dbReference type="EMBL" id="KAF3888653.1"/>
    </source>
</evidence>
<dbReference type="STRING" id="1479485.DA73_0243330"/>
<dbReference type="GO" id="GO:0005737">
    <property type="term" value="C:cytoplasm"/>
    <property type="evidence" value="ECO:0007669"/>
    <property type="project" value="UniProtKB-SubCell"/>
</dbReference>
<proteinExistence type="inferred from homology"/>
<dbReference type="NCBIfam" id="NF010741">
    <property type="entry name" value="PRK14143.1"/>
    <property type="match status" value="1"/>
</dbReference>
<dbReference type="GO" id="GO:0000774">
    <property type="term" value="F:adenyl-nucleotide exchange factor activity"/>
    <property type="evidence" value="ECO:0007669"/>
    <property type="project" value="InterPro"/>
</dbReference>
<evidence type="ECO:0000256" key="13">
    <source>
        <dbReference type="SAM" id="Coils"/>
    </source>
</evidence>
<dbReference type="InterPro" id="IPR009012">
    <property type="entry name" value="GrpE_head"/>
</dbReference>
<evidence type="ECO:0000256" key="2">
    <source>
        <dbReference type="ARBA" id="ARBA00009054"/>
    </source>
</evidence>
<sequence>MVDENQQQNNTNQQSGELTEEQQTMTDSTVQINANDTGNEVNQQSDTQTETVLETTAANQDSNVTATAETTSYESKAKDTELTQQIESLKAQLEERSTQYMRIAADFENYRKRNQKEKEDLEQQLKRNTITELLPVVDNFERARAQIKPQNDGEMTIHKSYQGVYKLLVDCLKRLGVSPMRPEGQPFDPNLHEAVLREPTDEYPEGTVLEELVRGYYLGERVLRHAMVKVAAPKEDTPSSEDDLSSSANS</sequence>
<dbReference type="Gene3D" id="3.90.20.20">
    <property type="match status" value="1"/>
</dbReference>
<dbReference type="SUPFAM" id="SSF58014">
    <property type="entry name" value="Coiled-coil domain of nucleotide exchange factor GrpE"/>
    <property type="match status" value="1"/>
</dbReference>
<dbReference type="InterPro" id="IPR013805">
    <property type="entry name" value="GrpE_CC"/>
</dbReference>
<feature type="region of interest" description="Disordered" evidence="14">
    <location>
        <begin position="1"/>
        <end position="79"/>
    </location>
</feature>
<comment type="similarity">
    <text evidence="2 10 12">Belongs to the GrpE family.</text>
</comment>
<comment type="subunit">
    <text evidence="3 10">Homodimer.</text>
</comment>
<evidence type="ECO:0000256" key="8">
    <source>
        <dbReference type="ARBA" id="ARBA00072274"/>
    </source>
</evidence>
<evidence type="ECO:0000256" key="9">
    <source>
        <dbReference type="ARBA" id="ARBA00076414"/>
    </source>
</evidence>
<evidence type="ECO:0000256" key="11">
    <source>
        <dbReference type="RuleBase" id="RU000639"/>
    </source>
</evidence>
<name>A0A0C1QQN8_9CYAN</name>
<organism evidence="16">
    <name type="scientific">Tolypothrix bouteillei VB521301</name>
    <dbReference type="NCBI Taxonomy" id="1479485"/>
    <lineage>
        <taxon>Bacteria</taxon>
        <taxon>Bacillati</taxon>
        <taxon>Cyanobacteriota</taxon>
        <taxon>Cyanophyceae</taxon>
        <taxon>Nostocales</taxon>
        <taxon>Tolypothrichaceae</taxon>
        <taxon>Tolypothrix</taxon>
    </lineage>
</organism>
<dbReference type="CDD" id="cd00446">
    <property type="entry name" value="GrpE"/>
    <property type="match status" value="1"/>
</dbReference>